<evidence type="ECO:0000313" key="5">
    <source>
        <dbReference type="Proteomes" id="UP000314285"/>
    </source>
</evidence>
<comment type="caution">
    <text evidence="3">The sequence shown here is derived from an EMBL/GenBank/DDBJ whole genome shotgun (WGS) entry which is preliminary data.</text>
</comment>
<reference evidence="2 4" key="1">
    <citation type="journal article" date="2018" name="Nat. Biotechnol.">
        <title>A standardized bacterial taxonomy based on genome phylogeny substantially revises the tree of life.</title>
        <authorList>
            <person name="Parks D.H."/>
            <person name="Chuvochina M."/>
            <person name="Waite D.W."/>
            <person name="Rinke C."/>
            <person name="Skarshewski A."/>
            <person name="Chaumeil P.A."/>
            <person name="Hugenholtz P."/>
        </authorList>
    </citation>
    <scope>NUCLEOTIDE SEQUENCE [LARGE SCALE GENOMIC DNA]</scope>
    <source>
        <strain evidence="2">UBA10045</strain>
    </source>
</reference>
<dbReference type="NCBIfam" id="TIGR02001">
    <property type="entry name" value="gcw_chp"/>
    <property type="match status" value="1"/>
</dbReference>
<gene>
    <name evidence="2" type="ORF">DIC32_01315</name>
    <name evidence="3" type="ORF">FHY67_05300</name>
</gene>
<dbReference type="KEGG" id="arj:DOM24_09775"/>
<accession>A0A2T1J1P4</accession>
<dbReference type="GeneID" id="56306374"/>
<reference evidence="3 5" key="2">
    <citation type="submission" date="2019-06" db="EMBL/GenBank/DDBJ databases">
        <title>Genome of Acinetobacter radioresistens APH1, a phenol degrading strain.</title>
        <authorList>
            <person name="Liu Y."/>
        </authorList>
    </citation>
    <scope>NUCLEOTIDE SEQUENCE [LARGE SCALE GENOMIC DNA]</scope>
    <source>
        <strain evidence="3 5">APH1</strain>
    </source>
</reference>
<evidence type="ECO:0008006" key="6">
    <source>
        <dbReference type="Google" id="ProtNLM"/>
    </source>
</evidence>
<dbReference type="RefSeq" id="WP_005027141.1">
    <property type="nucleotide sequence ID" value="NZ_CP027365.1"/>
</dbReference>
<feature type="chain" id="PRO_5044070768" description="Porin" evidence="1">
    <location>
        <begin position="28"/>
        <end position="262"/>
    </location>
</feature>
<dbReference type="Proteomes" id="UP000314285">
    <property type="component" value="Unassembled WGS sequence"/>
</dbReference>
<sequence length="262" mass="28428">MLFNSNLIFKKVIAFSIVGICSNQIFAASETAENTQDFELSGNITLTSDYRFRGITQTQTDPAIQGTATLTHKSGLYFSAFASNVDYGTADPHMELDPSIGYSTPLKLSSSVPVTLDIGASYYNYISGNEGDYAELYARLILERILINDDSLLTSLSYTNDYAGQDKNSWNATLGYAVPLAQTNFGAVASIGYTTVDDYDFNQQGENSYFDYKAGLTYNFASFPDASAELAVVGTNLDKDALDHAGKRGVDTGAVFTLTKAF</sequence>
<evidence type="ECO:0000313" key="3">
    <source>
        <dbReference type="EMBL" id="TNX92978.1"/>
    </source>
</evidence>
<dbReference type="Proteomes" id="UP000262257">
    <property type="component" value="Unassembled WGS sequence"/>
</dbReference>
<name>A0A2T1J1P4_ACIRA</name>
<evidence type="ECO:0000256" key="1">
    <source>
        <dbReference type="SAM" id="SignalP"/>
    </source>
</evidence>
<feature type="signal peptide" evidence="1">
    <location>
        <begin position="1"/>
        <end position="27"/>
    </location>
</feature>
<dbReference type="STRING" id="40216.GCA_001917365_01391"/>
<protein>
    <recommendedName>
        <fullName evidence="6">Porin</fullName>
    </recommendedName>
</protein>
<keyword evidence="1" id="KW-0732">Signal</keyword>
<evidence type="ECO:0000313" key="2">
    <source>
        <dbReference type="EMBL" id="HCM30461.1"/>
    </source>
</evidence>
<dbReference type="Pfam" id="PF09694">
    <property type="entry name" value="Gcw_chp"/>
    <property type="match status" value="1"/>
</dbReference>
<evidence type="ECO:0000313" key="4">
    <source>
        <dbReference type="Proteomes" id="UP000262257"/>
    </source>
</evidence>
<dbReference type="AlphaFoldDB" id="A0A2T1J1P4"/>
<proteinExistence type="predicted"/>
<dbReference type="EMBL" id="VFBM01000003">
    <property type="protein sequence ID" value="TNX92978.1"/>
    <property type="molecule type" value="Genomic_DNA"/>
</dbReference>
<organism evidence="3 5">
    <name type="scientific">Acinetobacter radioresistens</name>
    <dbReference type="NCBI Taxonomy" id="40216"/>
    <lineage>
        <taxon>Bacteria</taxon>
        <taxon>Pseudomonadati</taxon>
        <taxon>Pseudomonadota</taxon>
        <taxon>Gammaproteobacteria</taxon>
        <taxon>Moraxellales</taxon>
        <taxon>Moraxellaceae</taxon>
        <taxon>Acinetobacter</taxon>
    </lineage>
</organism>
<dbReference type="EMBL" id="DPXL01000019">
    <property type="protein sequence ID" value="HCM30461.1"/>
    <property type="molecule type" value="Genomic_DNA"/>
</dbReference>
<dbReference type="InterPro" id="IPR010239">
    <property type="entry name" value="CHP02001"/>
</dbReference>